<evidence type="ECO:0000256" key="1">
    <source>
        <dbReference type="ARBA" id="ARBA00022829"/>
    </source>
</evidence>
<sequence length="268" mass="28922">MIANRRLELTEVSLSAITGEFIRYVRGLDFGDAVRGGPSDSDGGSGGGSDGMDEASAFIDVASVLIEAKSASLLPADVSGEHDESSMEALRERDLLFARLLQYRAYKEASHALRERMAHASGRYPHPGVVDDRIRGMLPELDWNVGPDELARIAARAIAAAPVDRVSVHQLHVPLVDLREQSRLVMTRLVALGEGGSSTFDELTADASGRIETVARFLALLAFFKQGAIQFRQDGPYSPLHVRWVWADGAPVKAVLVADGMIEEGEGA</sequence>
<gene>
    <name evidence="3" type="ORF">EMB92_00170</name>
</gene>
<keyword evidence="1" id="KW-0159">Chromosome partition</keyword>
<dbReference type="InterPro" id="IPR003768">
    <property type="entry name" value="ScpA"/>
</dbReference>
<dbReference type="Proteomes" id="UP000326060">
    <property type="component" value="Unassembled WGS sequence"/>
</dbReference>
<evidence type="ECO:0000313" key="3">
    <source>
        <dbReference type="EMBL" id="KAA8817813.1"/>
    </source>
</evidence>
<dbReference type="EMBL" id="RZJP01000001">
    <property type="protein sequence ID" value="KAA8817813.1"/>
    <property type="molecule type" value="Genomic_DNA"/>
</dbReference>
<evidence type="ECO:0000256" key="2">
    <source>
        <dbReference type="ARBA" id="ARBA00044777"/>
    </source>
</evidence>
<organism evidence="3 4">
    <name type="scientific">Bifidobacterium callitrichos</name>
    <dbReference type="NCBI Taxonomy" id="762209"/>
    <lineage>
        <taxon>Bacteria</taxon>
        <taxon>Bacillati</taxon>
        <taxon>Actinomycetota</taxon>
        <taxon>Actinomycetes</taxon>
        <taxon>Bifidobacteriales</taxon>
        <taxon>Bifidobacteriaceae</taxon>
        <taxon>Bifidobacterium</taxon>
    </lineage>
</organism>
<dbReference type="Gene3D" id="6.10.250.2410">
    <property type="match status" value="1"/>
</dbReference>
<evidence type="ECO:0000313" key="4">
    <source>
        <dbReference type="Proteomes" id="UP000326060"/>
    </source>
</evidence>
<dbReference type="PANTHER" id="PTHR33969:SF2">
    <property type="entry name" value="SEGREGATION AND CONDENSATION PROTEIN A"/>
    <property type="match status" value="1"/>
</dbReference>
<proteinExistence type="predicted"/>
<dbReference type="Pfam" id="PF02616">
    <property type="entry name" value="SMC_ScpA"/>
    <property type="match status" value="1"/>
</dbReference>
<dbReference type="GO" id="GO:0007059">
    <property type="term" value="P:chromosome segregation"/>
    <property type="evidence" value="ECO:0007669"/>
    <property type="project" value="UniProtKB-KW"/>
</dbReference>
<name>A0A5M9ZFV7_9BIFI</name>
<dbReference type="AlphaFoldDB" id="A0A5M9ZFV7"/>
<protein>
    <recommendedName>
        <fullName evidence="2">Segregation and condensation protein A</fullName>
    </recommendedName>
</protein>
<reference evidence="3 4" key="1">
    <citation type="journal article" date="2019" name="Syst. Appl. Microbiol.">
        <title>Characterization of Bifidobacterium species in feaces of the Egyptian fruit bat: Description of B. vespertilionis sp. nov. and B. rousetti sp. nov.</title>
        <authorList>
            <person name="Modesto M."/>
            <person name="Satti M."/>
            <person name="Watanabe K."/>
            <person name="Puglisi E."/>
            <person name="Morelli L."/>
            <person name="Huang C.-H."/>
            <person name="Liou J.-S."/>
            <person name="Miyashita M."/>
            <person name="Tamura T."/>
            <person name="Saito S."/>
            <person name="Mori K."/>
            <person name="Huang L."/>
            <person name="Sciavilla P."/>
            <person name="Sandri C."/>
            <person name="Spiezio C."/>
            <person name="Vitali F."/>
            <person name="Cavalieri D."/>
            <person name="Perpetuini G."/>
            <person name="Tofalo R."/>
            <person name="Bonetti A."/>
            <person name="Arita M."/>
            <person name="Mattarelli P."/>
        </authorList>
    </citation>
    <scope>NUCLEOTIDE SEQUENCE [LARGE SCALE GENOMIC DNA]</scope>
    <source>
        <strain evidence="3 4">RST27</strain>
    </source>
</reference>
<accession>A0A5M9ZFV7</accession>
<comment type="caution">
    <text evidence="3">The sequence shown here is derived from an EMBL/GenBank/DDBJ whole genome shotgun (WGS) entry which is preliminary data.</text>
</comment>
<dbReference type="PANTHER" id="PTHR33969">
    <property type="entry name" value="SEGREGATION AND CONDENSATION PROTEIN A"/>
    <property type="match status" value="1"/>
</dbReference>